<protein>
    <submittedName>
        <fullName evidence="1">Uncharacterized protein</fullName>
    </submittedName>
</protein>
<dbReference type="Proteomes" id="UP001622950">
    <property type="component" value="Unassembled WGS sequence"/>
</dbReference>
<evidence type="ECO:0000313" key="1">
    <source>
        <dbReference type="EMBL" id="MFK9079147.1"/>
    </source>
</evidence>
<name>A0ACC7MNG3_9PSED</name>
<sequence>MKTATFWMPSIIKSTGITNSLHMGFLTAIPYAVAVVAILLNARHSNCKNRDHIREAGDGMKGQGLHFSV</sequence>
<comment type="caution">
    <text evidence="1">The sequence shown here is derived from an EMBL/GenBank/DDBJ whole genome shotgun (WGS) entry which is preliminary data.</text>
</comment>
<dbReference type="EMBL" id="JBJHQE010000001">
    <property type="protein sequence ID" value="MFK9079147.1"/>
    <property type="molecule type" value="Genomic_DNA"/>
</dbReference>
<organism evidence="1 2">
    <name type="scientific">Pseudomonas neuropathica</name>
    <dbReference type="NCBI Taxonomy" id="2730425"/>
    <lineage>
        <taxon>Bacteria</taxon>
        <taxon>Pseudomonadati</taxon>
        <taxon>Pseudomonadota</taxon>
        <taxon>Gammaproteobacteria</taxon>
        <taxon>Pseudomonadales</taxon>
        <taxon>Pseudomonadaceae</taxon>
        <taxon>Pseudomonas</taxon>
    </lineage>
</organism>
<evidence type="ECO:0000313" key="2">
    <source>
        <dbReference type="Proteomes" id="UP001622950"/>
    </source>
</evidence>
<gene>
    <name evidence="1" type="ORF">ACJEBM_00440</name>
</gene>
<reference evidence="1" key="1">
    <citation type="submission" date="2024-11" db="EMBL/GenBank/DDBJ databases">
        <authorList>
            <person name="Lucas J.A."/>
        </authorList>
    </citation>
    <scope>NUCLEOTIDE SEQUENCE</scope>
    <source>
        <strain evidence="1">Z 8.8</strain>
    </source>
</reference>
<accession>A0ACC7MNG3</accession>
<keyword evidence="2" id="KW-1185">Reference proteome</keyword>
<proteinExistence type="predicted"/>